<keyword evidence="1" id="KW-0732">Signal</keyword>
<evidence type="ECO:0000313" key="3">
    <source>
        <dbReference type="EMBL" id="GMH12430.1"/>
    </source>
</evidence>
<name>A0AAD3SKD1_NEPGR</name>
<accession>A0AAD3SKD1</accession>
<dbReference type="AlphaFoldDB" id="A0AAD3SKD1"/>
<proteinExistence type="predicted"/>
<evidence type="ECO:0000313" key="4">
    <source>
        <dbReference type="Proteomes" id="UP001279734"/>
    </source>
</evidence>
<keyword evidence="4" id="KW-1185">Reference proteome</keyword>
<comment type="caution">
    <text evidence="3">The sequence shown here is derived from an EMBL/GenBank/DDBJ whole genome shotgun (WGS) entry which is preliminary data.</text>
</comment>
<dbReference type="InterPro" id="IPR004873">
    <property type="entry name" value="BURP_dom"/>
</dbReference>
<reference evidence="3" key="1">
    <citation type="submission" date="2023-05" db="EMBL/GenBank/DDBJ databases">
        <title>Nepenthes gracilis genome sequencing.</title>
        <authorList>
            <person name="Fukushima K."/>
        </authorList>
    </citation>
    <scope>NUCLEOTIDE SEQUENCE</scope>
    <source>
        <strain evidence="3">SING2019-196</strain>
    </source>
</reference>
<feature type="chain" id="PRO_5042107615" description="BURP domain-containing protein" evidence="1">
    <location>
        <begin position="22"/>
        <end position="335"/>
    </location>
</feature>
<dbReference type="Pfam" id="PF03181">
    <property type="entry name" value="BURP"/>
    <property type="match status" value="1"/>
</dbReference>
<dbReference type="Proteomes" id="UP001279734">
    <property type="component" value="Unassembled WGS sequence"/>
</dbReference>
<gene>
    <name evidence="3" type="ORF">Nepgr_014271</name>
</gene>
<dbReference type="PROSITE" id="PS51277">
    <property type="entry name" value="BURP"/>
    <property type="match status" value="1"/>
</dbReference>
<dbReference type="InterPro" id="IPR044816">
    <property type="entry name" value="BURP"/>
</dbReference>
<dbReference type="EMBL" id="BSYO01000012">
    <property type="protein sequence ID" value="GMH12430.1"/>
    <property type="molecule type" value="Genomic_DNA"/>
</dbReference>
<protein>
    <recommendedName>
        <fullName evidence="2">BURP domain-containing protein</fullName>
    </recommendedName>
</protein>
<evidence type="ECO:0000256" key="1">
    <source>
        <dbReference type="SAM" id="SignalP"/>
    </source>
</evidence>
<feature type="domain" description="BURP" evidence="2">
    <location>
        <begin position="125"/>
        <end position="335"/>
    </location>
</feature>
<dbReference type="PANTHER" id="PTHR31236">
    <property type="entry name" value="BURP DOMAIN PROTEIN USPL1-LIKE"/>
    <property type="match status" value="1"/>
</dbReference>
<sequence>MESHFVVALAFLAVGIMGGHAGGPPPEMYWKRVLPNSPMPKAVKDSLQFATGATVNEGNNGLEIITGKPGRKTQITAGKGVATVSKDPRGKAVFVGVHPGYTPGFIYNYAANETQLHDNPNTAFFFLEKDLTPGTKINFHLAKSDNRAIFLPRVVSESIPFSSEKLPEILKELSVSPGSGEAKSIEQTIRECEAKGVAGEEKYCATSLESMVDFAVSKLGRNVEAVSTDVKKETRVGKYTVSGERKMAGGDEVVICHKQNYAYAVFYCHLTKSSVAYAVTLMGADETKVTVMAVCHADTSTWNPRHVAFQVLKITPGTLPVCHFLPEDHIVWVAK</sequence>
<feature type="signal peptide" evidence="1">
    <location>
        <begin position="1"/>
        <end position="21"/>
    </location>
</feature>
<dbReference type="SMART" id="SM01045">
    <property type="entry name" value="BURP"/>
    <property type="match status" value="1"/>
</dbReference>
<evidence type="ECO:0000259" key="2">
    <source>
        <dbReference type="PROSITE" id="PS51277"/>
    </source>
</evidence>
<dbReference type="PANTHER" id="PTHR31236:SF2">
    <property type="entry name" value="BURP DOMAIN PROTEIN RD22"/>
    <property type="match status" value="1"/>
</dbReference>
<organism evidence="3 4">
    <name type="scientific">Nepenthes gracilis</name>
    <name type="common">Slender pitcher plant</name>
    <dbReference type="NCBI Taxonomy" id="150966"/>
    <lineage>
        <taxon>Eukaryota</taxon>
        <taxon>Viridiplantae</taxon>
        <taxon>Streptophyta</taxon>
        <taxon>Embryophyta</taxon>
        <taxon>Tracheophyta</taxon>
        <taxon>Spermatophyta</taxon>
        <taxon>Magnoliopsida</taxon>
        <taxon>eudicotyledons</taxon>
        <taxon>Gunneridae</taxon>
        <taxon>Pentapetalae</taxon>
        <taxon>Caryophyllales</taxon>
        <taxon>Nepenthaceae</taxon>
        <taxon>Nepenthes</taxon>
    </lineage>
</organism>